<dbReference type="GO" id="GO:0006508">
    <property type="term" value="P:proteolysis"/>
    <property type="evidence" value="ECO:0007669"/>
    <property type="project" value="UniProtKB-KW"/>
</dbReference>
<sequence>MQGFIQVPGGRVAYWLYGEDTPGVPLLCVHGGPGMPHDYLEPLTQLCQDRPIVFYDQLGCGASDPIEDVSKLTVSHFVQELEVVRRELGLQKFHLLGHSWGGWLALQYVVDYKPRIRSLSICGSPASSEEFVLGCDELKCQLPGWMQDAILECEHQEDFRDPSYVAATNEFYRRHFCRLEPWPEPVKRSMDNLNLDIYLHMWGPSEFGPVTGVLRDWSIEGRLAEISVPSFIACGVWDEARPKYMSKFCANLSGPVEFHIFENSSHLPFWEDRDAFHRALRAFLRKYDKTTV</sequence>
<evidence type="ECO:0000256" key="5">
    <source>
        <dbReference type="ARBA" id="ARBA00022801"/>
    </source>
</evidence>
<dbReference type="EC" id="3.4.11.5" evidence="3 7"/>
<gene>
    <name evidence="10" type="ordered locus">Aaci_2521</name>
</gene>
<dbReference type="PANTHER" id="PTHR43798:SF31">
    <property type="entry name" value="AB HYDROLASE SUPERFAMILY PROTEIN YCLE"/>
    <property type="match status" value="1"/>
</dbReference>
<evidence type="ECO:0000256" key="4">
    <source>
        <dbReference type="ARBA" id="ARBA00021843"/>
    </source>
</evidence>
<dbReference type="InterPro" id="IPR002410">
    <property type="entry name" value="Peptidase_S33"/>
</dbReference>
<comment type="function">
    <text evidence="7">Releases the N-terminal proline from various substrates.</text>
</comment>
<accession>C8WT11</accession>
<protein>
    <recommendedName>
        <fullName evidence="4 7">Proline iminopeptidase</fullName>
        <shortName evidence="7">PIP</shortName>
        <ecNumber evidence="3 7">3.4.11.5</ecNumber>
    </recommendedName>
    <alternativeName>
        <fullName evidence="6 7">Prolyl aminopeptidase</fullName>
    </alternativeName>
</protein>
<evidence type="ECO:0000256" key="6">
    <source>
        <dbReference type="ARBA" id="ARBA00029605"/>
    </source>
</evidence>
<evidence type="ECO:0000256" key="2">
    <source>
        <dbReference type="ARBA" id="ARBA00010088"/>
    </source>
</evidence>
<dbReference type="KEGG" id="aac:Aaci_2521"/>
<dbReference type="ESTHER" id="aliad-c8wt11">
    <property type="family name" value="Proline_iminopeptidase"/>
</dbReference>
<dbReference type="eggNOG" id="COG2267">
    <property type="taxonomic scope" value="Bacteria"/>
</dbReference>
<evidence type="ECO:0000256" key="3">
    <source>
        <dbReference type="ARBA" id="ARBA00012568"/>
    </source>
</evidence>
<proteinExistence type="inferred from homology"/>
<feature type="domain" description="AB hydrolase-1" evidence="9">
    <location>
        <begin position="25"/>
        <end position="272"/>
    </location>
</feature>
<evidence type="ECO:0000256" key="8">
    <source>
        <dbReference type="PIRSR" id="PIRSR005539-1"/>
    </source>
</evidence>
<dbReference type="InterPro" id="IPR029058">
    <property type="entry name" value="AB_hydrolase_fold"/>
</dbReference>
<reference evidence="10 11" key="2">
    <citation type="journal article" date="2010" name="Stand. Genomic Sci.">
        <title>Complete genome sequence of Alicyclobacillus acidocaldarius type strain (104-IA).</title>
        <authorList>
            <person name="Mavromatis K."/>
            <person name="Sikorski J."/>
            <person name="Lapidus A."/>
            <person name="Glavina Del Rio T."/>
            <person name="Copeland A."/>
            <person name="Tice H."/>
            <person name="Cheng J.F."/>
            <person name="Lucas S."/>
            <person name="Chen F."/>
            <person name="Nolan M."/>
            <person name="Bruce D."/>
            <person name="Goodwin L."/>
            <person name="Pitluck S."/>
            <person name="Ivanova N."/>
            <person name="Ovchinnikova G."/>
            <person name="Pati A."/>
            <person name="Chen A."/>
            <person name="Palaniappan K."/>
            <person name="Land M."/>
            <person name="Hauser L."/>
            <person name="Chang Y.J."/>
            <person name="Jeffries C.D."/>
            <person name="Chain P."/>
            <person name="Meincke L."/>
            <person name="Sims D."/>
            <person name="Chertkov O."/>
            <person name="Han C."/>
            <person name="Brettin T."/>
            <person name="Detter J.C."/>
            <person name="Wahrenburg C."/>
            <person name="Rohde M."/>
            <person name="Pukall R."/>
            <person name="Goker M."/>
            <person name="Bristow J."/>
            <person name="Eisen J.A."/>
            <person name="Markowitz V."/>
            <person name="Hugenholtz P."/>
            <person name="Klenk H.P."/>
            <person name="Kyrpides N.C."/>
        </authorList>
    </citation>
    <scope>NUCLEOTIDE SEQUENCE [LARGE SCALE GENOMIC DNA]</scope>
    <source>
        <strain evidence="11">ATCC 27009 / DSM 446 / BCRC 14685 / JCM 5260 / KCTC 1825 / NBRC 15652 / NCIMB 11725 / NRRL B-14509 / 104-IA</strain>
    </source>
</reference>
<comment type="similarity">
    <text evidence="2 7">Belongs to the peptidase S33 family.</text>
</comment>
<dbReference type="PANTHER" id="PTHR43798">
    <property type="entry name" value="MONOACYLGLYCEROL LIPASE"/>
    <property type="match status" value="1"/>
</dbReference>
<dbReference type="NCBIfam" id="TIGR01250">
    <property type="entry name" value="pro_imino_pep_2"/>
    <property type="match status" value="1"/>
</dbReference>
<keyword evidence="5 7" id="KW-0378">Hydrolase</keyword>
<dbReference type="Proteomes" id="UP000001917">
    <property type="component" value="Chromosome"/>
</dbReference>
<dbReference type="PIRSF" id="PIRSF005539">
    <property type="entry name" value="Pept_S33_TRI_F1"/>
    <property type="match status" value="1"/>
</dbReference>
<evidence type="ECO:0000313" key="11">
    <source>
        <dbReference type="Proteomes" id="UP000001917"/>
    </source>
</evidence>
<keyword evidence="11" id="KW-1185">Reference proteome</keyword>
<keyword evidence="7" id="KW-0645">Protease</keyword>
<dbReference type="PRINTS" id="PR00793">
    <property type="entry name" value="PROAMNOPTASE"/>
</dbReference>
<dbReference type="InterPro" id="IPR000073">
    <property type="entry name" value="AB_hydrolase_1"/>
</dbReference>
<organism evidence="10 11">
    <name type="scientific">Alicyclobacillus acidocaldarius subsp. acidocaldarius (strain ATCC 27009 / DSM 446 / BCRC 14685 / JCM 5260 / KCTC 1825 / NBRC 15652 / NCIMB 11725 / NRRL B-14509 / 104-IA)</name>
    <name type="common">Bacillus acidocaldarius</name>
    <dbReference type="NCBI Taxonomy" id="521098"/>
    <lineage>
        <taxon>Bacteria</taxon>
        <taxon>Bacillati</taxon>
        <taxon>Bacillota</taxon>
        <taxon>Bacilli</taxon>
        <taxon>Bacillales</taxon>
        <taxon>Alicyclobacillaceae</taxon>
        <taxon>Alicyclobacillus</taxon>
    </lineage>
</organism>
<comment type="catalytic activity">
    <reaction evidence="1 7">
        <text>Release of N-terminal proline from a peptide.</text>
        <dbReference type="EC" id="3.4.11.5"/>
    </reaction>
</comment>
<dbReference type="SUPFAM" id="SSF53474">
    <property type="entry name" value="alpha/beta-Hydrolases"/>
    <property type="match status" value="1"/>
</dbReference>
<keyword evidence="7 10" id="KW-0031">Aminopeptidase</keyword>
<evidence type="ECO:0000259" key="9">
    <source>
        <dbReference type="Pfam" id="PF00561"/>
    </source>
</evidence>
<dbReference type="GO" id="GO:0016020">
    <property type="term" value="C:membrane"/>
    <property type="evidence" value="ECO:0007669"/>
    <property type="project" value="TreeGrafter"/>
</dbReference>
<evidence type="ECO:0000256" key="1">
    <source>
        <dbReference type="ARBA" id="ARBA00001585"/>
    </source>
</evidence>
<reference evidence="11" key="1">
    <citation type="submission" date="2009-09" db="EMBL/GenBank/DDBJ databases">
        <title>The complete chromosome of Alicyclobacillus acidocaldarius subsp. acidocaldarius DSM 446.</title>
        <authorList>
            <consortium name="US DOE Joint Genome Institute (JGI-PGF)"/>
            <person name="Lucas S."/>
            <person name="Copeland A."/>
            <person name="Lapidus A."/>
            <person name="Glavina del Rio T."/>
            <person name="Dalin E."/>
            <person name="Tice H."/>
            <person name="Bruce D."/>
            <person name="Goodwin L."/>
            <person name="Pitluck S."/>
            <person name="Kyrpides N."/>
            <person name="Mavromatis K."/>
            <person name="Ivanova N."/>
            <person name="Ovchinnikova G."/>
            <person name="Chertkov O."/>
            <person name="Sims D."/>
            <person name="Brettin T."/>
            <person name="Detter J.C."/>
            <person name="Han C."/>
            <person name="Larimer F."/>
            <person name="Land M."/>
            <person name="Hauser L."/>
            <person name="Markowitz V."/>
            <person name="Cheng J.-F."/>
            <person name="Hugenholtz P."/>
            <person name="Woyke T."/>
            <person name="Wu D."/>
            <person name="Pukall R."/>
            <person name="Klenk H.-P."/>
            <person name="Eisen J.A."/>
        </authorList>
    </citation>
    <scope>NUCLEOTIDE SEQUENCE [LARGE SCALE GENOMIC DNA]</scope>
    <source>
        <strain evidence="11">ATCC 27009 / DSM 446 / BCRC 14685 / JCM 5260 / KCTC 1825 / NBRC 15652 / NCIMB 11725 / NRRL B-14509 / 104-IA</strain>
    </source>
</reference>
<dbReference type="EMBL" id="CP001727">
    <property type="protein sequence ID" value="ACV59526.1"/>
    <property type="molecule type" value="Genomic_DNA"/>
</dbReference>
<dbReference type="RefSeq" id="WP_012811767.1">
    <property type="nucleotide sequence ID" value="NC_013205.1"/>
</dbReference>
<dbReference type="InterPro" id="IPR050266">
    <property type="entry name" value="AB_hydrolase_sf"/>
</dbReference>
<evidence type="ECO:0000256" key="7">
    <source>
        <dbReference type="PIRNR" id="PIRNR005539"/>
    </source>
</evidence>
<feature type="active site" description="Proton donor" evidence="8">
    <location>
        <position position="266"/>
    </location>
</feature>
<dbReference type="STRING" id="521098.Aaci_2521"/>
<feature type="active site" description="Nucleophile" evidence="8">
    <location>
        <position position="99"/>
    </location>
</feature>
<feature type="active site" evidence="8">
    <location>
        <position position="238"/>
    </location>
</feature>
<dbReference type="Pfam" id="PF00561">
    <property type="entry name" value="Abhydrolase_1"/>
    <property type="match status" value="1"/>
</dbReference>
<dbReference type="HOGENOM" id="CLU_020336_15_0_9"/>
<evidence type="ECO:0000313" key="10">
    <source>
        <dbReference type="EMBL" id="ACV59526.1"/>
    </source>
</evidence>
<dbReference type="Gene3D" id="3.40.50.1820">
    <property type="entry name" value="alpha/beta hydrolase"/>
    <property type="match status" value="1"/>
</dbReference>
<dbReference type="GO" id="GO:0004177">
    <property type="term" value="F:aminopeptidase activity"/>
    <property type="evidence" value="ECO:0007669"/>
    <property type="project" value="UniProtKB-KW"/>
</dbReference>
<dbReference type="AlphaFoldDB" id="C8WT11"/>
<dbReference type="InterPro" id="IPR005945">
    <property type="entry name" value="Pro_imino_pep"/>
</dbReference>
<name>C8WT11_ALIAD</name>